<keyword evidence="2" id="KW-1185">Reference proteome</keyword>
<organism evidence="1 2">
    <name type="scientific">Zunongwangia endophytica</name>
    <dbReference type="NCBI Taxonomy" id="1808945"/>
    <lineage>
        <taxon>Bacteria</taxon>
        <taxon>Pseudomonadati</taxon>
        <taxon>Bacteroidota</taxon>
        <taxon>Flavobacteriia</taxon>
        <taxon>Flavobacteriales</taxon>
        <taxon>Flavobacteriaceae</taxon>
        <taxon>Zunongwangia</taxon>
    </lineage>
</organism>
<evidence type="ECO:0008006" key="3">
    <source>
        <dbReference type="Google" id="ProtNLM"/>
    </source>
</evidence>
<reference evidence="2" key="1">
    <citation type="journal article" date="2019" name="Int. J. Syst. Evol. Microbiol.">
        <title>The Global Catalogue of Microorganisms (GCM) 10K type strain sequencing project: providing services to taxonomists for standard genome sequencing and annotation.</title>
        <authorList>
            <consortium name="The Broad Institute Genomics Platform"/>
            <consortium name="The Broad Institute Genome Sequencing Center for Infectious Disease"/>
            <person name="Wu L."/>
            <person name="Ma J."/>
        </authorList>
    </citation>
    <scope>NUCLEOTIDE SEQUENCE [LARGE SCALE GENOMIC DNA]</scope>
    <source>
        <strain evidence="2">CECT 9128</strain>
    </source>
</reference>
<sequence>MEETRLFIEKELKLRYPEATLVDDGILVPEIFKKQEKKVLFLLKETFGDYNQIKGTQDIYNGKSSPFWTNFFNWTNAVNNSGLSFLEKNRISEITKTIDNVAYINIKKLNENRKKSVYNDIISYARKDKDLLEFQIESINPDIIFVSQTTLDAYKIIYGYDKLILIDFIECGKVTFKLYKHGCRKIIKTFHPSAFPVKQAKAFKALKQLHDRNS</sequence>
<gene>
    <name evidence="1" type="ORF">ACFOS1_18170</name>
</gene>
<accession>A0ABV8HDG1</accession>
<dbReference type="Proteomes" id="UP001595793">
    <property type="component" value="Unassembled WGS sequence"/>
</dbReference>
<name>A0ABV8HDG1_9FLAO</name>
<evidence type="ECO:0000313" key="2">
    <source>
        <dbReference type="Proteomes" id="UP001595793"/>
    </source>
</evidence>
<dbReference type="EMBL" id="JBHSAS010000032">
    <property type="protein sequence ID" value="MFC4029351.1"/>
    <property type="molecule type" value="Genomic_DNA"/>
</dbReference>
<proteinExistence type="predicted"/>
<comment type="caution">
    <text evidence="1">The sequence shown here is derived from an EMBL/GenBank/DDBJ whole genome shotgun (WGS) entry which is preliminary data.</text>
</comment>
<protein>
    <recommendedName>
        <fullName evidence="3">Uracil DNA glycosylase superfamily protein</fullName>
    </recommendedName>
</protein>
<evidence type="ECO:0000313" key="1">
    <source>
        <dbReference type="EMBL" id="MFC4029351.1"/>
    </source>
</evidence>
<dbReference type="RefSeq" id="WP_290233076.1">
    <property type="nucleotide sequence ID" value="NZ_JAUFPZ010000002.1"/>
</dbReference>